<feature type="region of interest" description="Disordered" evidence="1">
    <location>
        <begin position="163"/>
        <end position="224"/>
    </location>
</feature>
<name>C0HIF5_MAIZE</name>
<dbReference type="AlphaFoldDB" id="C0HIF5"/>
<organism evidence="2">
    <name type="scientific">Zea mays</name>
    <name type="common">Maize</name>
    <dbReference type="NCBI Taxonomy" id="4577"/>
    <lineage>
        <taxon>Eukaryota</taxon>
        <taxon>Viridiplantae</taxon>
        <taxon>Streptophyta</taxon>
        <taxon>Embryophyta</taxon>
        <taxon>Tracheophyta</taxon>
        <taxon>Spermatophyta</taxon>
        <taxon>Magnoliopsida</taxon>
        <taxon>Liliopsida</taxon>
        <taxon>Poales</taxon>
        <taxon>Poaceae</taxon>
        <taxon>PACMAD clade</taxon>
        <taxon>Panicoideae</taxon>
        <taxon>Andropogonodae</taxon>
        <taxon>Andropogoneae</taxon>
        <taxon>Tripsacinae</taxon>
        <taxon>Zea</taxon>
    </lineage>
</organism>
<sequence>MVIGVGSHRGGGGDDLDDLRHGAVRVCGGHPAGLGGHGGLLVLLLHHLDLVHAHDGDGAHRQDGHRVGRQLDDLPLHLHRVGAVRGRRQHGVVLGRRAGLAVPEVEAHLDAAEEEAADVGVHDKGVLGEEAVAEPGDGAEREAEGEADGQELDALGLDHLDDDAERRDEDGHGEGEADAAEELDAVGLADGEERDGDDEREGRHVQQEEVGQSPQARPPRRVRQVEDYVGRLHAAAEGVDGQQRPRVGLHQRVEDPQHRAEERHHVRHRAEPARRLLPVHLQERRHWCKEHQEGDDVSCDAGEGDGRVSHGEEASCHC</sequence>
<feature type="region of interest" description="Disordered" evidence="1">
    <location>
        <begin position="252"/>
        <end position="271"/>
    </location>
</feature>
<dbReference type="EMBL" id="BT062111">
    <property type="protein sequence ID" value="ACN26808.1"/>
    <property type="molecule type" value="mRNA"/>
</dbReference>
<proteinExistence type="evidence at transcript level"/>
<feature type="region of interest" description="Disordered" evidence="1">
    <location>
        <begin position="290"/>
        <end position="318"/>
    </location>
</feature>
<protein>
    <submittedName>
        <fullName evidence="2">Uncharacterized protein</fullName>
    </submittedName>
</protein>
<reference evidence="2" key="2">
    <citation type="submission" date="2012-06" db="EMBL/GenBank/DDBJ databases">
        <authorList>
            <person name="Yu Y."/>
            <person name="Currie J."/>
            <person name="Lomeli R."/>
            <person name="Angelova A."/>
            <person name="Collura K."/>
            <person name="Wissotski M."/>
            <person name="Campos D."/>
            <person name="Kudrna D."/>
            <person name="Golser W."/>
            <person name="Ashely E."/>
            <person name="Descour A."/>
            <person name="Fernandes J."/>
            <person name="Soderlund C."/>
            <person name="Walbot V."/>
        </authorList>
    </citation>
    <scope>NUCLEOTIDE SEQUENCE</scope>
    <source>
        <strain evidence="2">B73</strain>
    </source>
</reference>
<reference evidence="2" key="1">
    <citation type="journal article" date="2009" name="PLoS Genet.">
        <title>Sequencing, mapping, and analysis of 27,455 maize full-length cDNAs.</title>
        <authorList>
            <person name="Soderlund C."/>
            <person name="Descour A."/>
            <person name="Kudrna D."/>
            <person name="Bomhoff M."/>
            <person name="Boyd L."/>
            <person name="Currie J."/>
            <person name="Angelova A."/>
            <person name="Collura K."/>
            <person name="Wissotski M."/>
            <person name="Ashley E."/>
            <person name="Morrow D."/>
            <person name="Fernandes J."/>
            <person name="Walbot V."/>
            <person name="Yu Y."/>
        </authorList>
    </citation>
    <scope>NUCLEOTIDE SEQUENCE</scope>
    <source>
        <strain evidence="2">B73</strain>
    </source>
</reference>
<feature type="compositionally biased region" description="Basic and acidic residues" evidence="1">
    <location>
        <begin position="163"/>
        <end position="175"/>
    </location>
</feature>
<accession>C0HIF5</accession>
<feature type="compositionally biased region" description="Basic and acidic residues" evidence="1">
    <location>
        <begin position="304"/>
        <end position="318"/>
    </location>
</feature>
<evidence type="ECO:0000256" key="1">
    <source>
        <dbReference type="SAM" id="MobiDB-lite"/>
    </source>
</evidence>
<evidence type="ECO:0000313" key="2">
    <source>
        <dbReference type="EMBL" id="ACN26808.1"/>
    </source>
</evidence>
<feature type="compositionally biased region" description="Acidic residues" evidence="1">
    <location>
        <begin position="176"/>
        <end position="199"/>
    </location>
</feature>